<dbReference type="PANTHER" id="PTHR28029:SF1">
    <property type="entry name" value="PROTEIN ILM1"/>
    <property type="match status" value="1"/>
</dbReference>
<dbReference type="PANTHER" id="PTHR28029">
    <property type="entry name" value="PROTEIN ILM1"/>
    <property type="match status" value="1"/>
</dbReference>
<reference evidence="2 3" key="2">
    <citation type="journal article" date="2013" name="PLoS Genet.">
        <title>Comparative genome structure, secondary metabolite, and effector coding capacity across Cochliobolus pathogens.</title>
        <authorList>
            <person name="Condon B.J."/>
            <person name="Leng Y."/>
            <person name="Wu D."/>
            <person name="Bushley K.E."/>
            <person name="Ohm R.A."/>
            <person name="Otillar R."/>
            <person name="Martin J."/>
            <person name="Schackwitz W."/>
            <person name="Grimwood J."/>
            <person name="MohdZainudin N."/>
            <person name="Xue C."/>
            <person name="Wang R."/>
            <person name="Manning V.A."/>
            <person name="Dhillon B."/>
            <person name="Tu Z.J."/>
            <person name="Steffenson B.J."/>
            <person name="Salamov A."/>
            <person name="Sun H."/>
            <person name="Lowry S."/>
            <person name="LaButti K."/>
            <person name="Han J."/>
            <person name="Copeland A."/>
            <person name="Lindquist E."/>
            <person name="Barry K."/>
            <person name="Schmutz J."/>
            <person name="Baker S.E."/>
            <person name="Ciuffetti L.M."/>
            <person name="Grigoriev I.V."/>
            <person name="Zhong S."/>
            <person name="Turgeon B.G."/>
        </authorList>
    </citation>
    <scope>NUCLEOTIDE SEQUENCE [LARGE SCALE GENOMIC DNA]</scope>
    <source>
        <strain evidence="3">28A</strain>
    </source>
</reference>
<organism evidence="2 3">
    <name type="scientific">Exserohilum turcicum (strain 28A)</name>
    <name type="common">Northern leaf blight fungus</name>
    <name type="synonym">Setosphaeria turcica</name>
    <dbReference type="NCBI Taxonomy" id="671987"/>
    <lineage>
        <taxon>Eukaryota</taxon>
        <taxon>Fungi</taxon>
        <taxon>Dikarya</taxon>
        <taxon>Ascomycota</taxon>
        <taxon>Pezizomycotina</taxon>
        <taxon>Dothideomycetes</taxon>
        <taxon>Pleosporomycetidae</taxon>
        <taxon>Pleosporales</taxon>
        <taxon>Pleosporineae</taxon>
        <taxon>Pleosporaceae</taxon>
        <taxon>Exserohilum</taxon>
    </lineage>
</organism>
<evidence type="ECO:0000313" key="2">
    <source>
        <dbReference type="EMBL" id="EOA80989.1"/>
    </source>
</evidence>
<evidence type="ECO:0000313" key="3">
    <source>
        <dbReference type="Proteomes" id="UP000016935"/>
    </source>
</evidence>
<keyword evidence="3" id="KW-1185">Reference proteome</keyword>
<evidence type="ECO:0000256" key="1">
    <source>
        <dbReference type="SAM" id="Phobius"/>
    </source>
</evidence>
<dbReference type="EMBL" id="KB908877">
    <property type="protein sequence ID" value="EOA80989.1"/>
    <property type="molecule type" value="Genomic_DNA"/>
</dbReference>
<gene>
    <name evidence="2" type="ORF">SETTUDRAFT_166399</name>
</gene>
<accession>R0JTX7</accession>
<dbReference type="RefSeq" id="XP_008031556.1">
    <property type="nucleotide sequence ID" value="XM_008033365.1"/>
</dbReference>
<dbReference type="GeneID" id="19399789"/>
<evidence type="ECO:0008006" key="4">
    <source>
        <dbReference type="Google" id="ProtNLM"/>
    </source>
</evidence>
<dbReference type="eggNOG" id="ENOG502RZTE">
    <property type="taxonomic scope" value="Eukaryota"/>
</dbReference>
<reference evidence="2 3" key="1">
    <citation type="journal article" date="2012" name="PLoS Pathog.">
        <title>Diverse lifestyles and strategies of plant pathogenesis encoded in the genomes of eighteen Dothideomycetes fungi.</title>
        <authorList>
            <person name="Ohm R.A."/>
            <person name="Feau N."/>
            <person name="Henrissat B."/>
            <person name="Schoch C.L."/>
            <person name="Horwitz B.A."/>
            <person name="Barry K.W."/>
            <person name="Condon B.J."/>
            <person name="Copeland A.C."/>
            <person name="Dhillon B."/>
            <person name="Glaser F."/>
            <person name="Hesse C.N."/>
            <person name="Kosti I."/>
            <person name="LaButti K."/>
            <person name="Lindquist E.A."/>
            <person name="Lucas S."/>
            <person name="Salamov A.A."/>
            <person name="Bradshaw R.E."/>
            <person name="Ciuffetti L."/>
            <person name="Hamelin R.C."/>
            <person name="Kema G.H.J."/>
            <person name="Lawrence C."/>
            <person name="Scott J.A."/>
            <person name="Spatafora J.W."/>
            <person name="Turgeon B.G."/>
            <person name="de Wit P.J.G.M."/>
            <person name="Zhong S."/>
            <person name="Goodwin S.B."/>
            <person name="Grigoriev I.V."/>
        </authorList>
    </citation>
    <scope>NUCLEOTIDE SEQUENCE [LARGE SCALE GENOMIC DNA]</scope>
    <source>
        <strain evidence="3">28A</strain>
    </source>
</reference>
<sequence length="167" mass="18548">MVRGISLFHLTLAVVMLRSPALIANQGIVLVLAQSMELPIPRDFSKPSAATAFLAVLFAFLGLSDLTTLSLHEQIYDEYWGLQAPVRLLFLFGITGYSYTFKEGGLFGAKGADYRASAGASLCNGLVFSWGFLEVAVWFWIYSTLREERMEKAKIAAEKQAREDKQL</sequence>
<feature type="transmembrane region" description="Helical" evidence="1">
    <location>
        <begin position="49"/>
        <end position="67"/>
    </location>
</feature>
<keyword evidence="1" id="KW-1133">Transmembrane helix</keyword>
<dbReference type="Pfam" id="PF10311">
    <property type="entry name" value="Ilm1"/>
    <property type="match status" value="1"/>
</dbReference>
<feature type="transmembrane region" description="Helical" evidence="1">
    <location>
        <begin position="119"/>
        <end position="142"/>
    </location>
</feature>
<proteinExistence type="predicted"/>
<dbReference type="Proteomes" id="UP000016935">
    <property type="component" value="Unassembled WGS sequence"/>
</dbReference>
<name>R0JTX7_EXST2</name>
<dbReference type="AlphaFoldDB" id="R0JTX7"/>
<dbReference type="HOGENOM" id="CLU_113779_0_0_1"/>
<dbReference type="OrthoDB" id="5299849at2759"/>
<dbReference type="InterPro" id="IPR018815">
    <property type="entry name" value="Incr_loss_mito_DNA_1"/>
</dbReference>
<protein>
    <recommendedName>
        <fullName evidence="4">Increased loss of mitochondrial DNA protein 1</fullName>
    </recommendedName>
</protein>
<feature type="transmembrane region" description="Helical" evidence="1">
    <location>
        <begin position="79"/>
        <end position="99"/>
    </location>
</feature>
<keyword evidence="1" id="KW-0812">Transmembrane</keyword>
<keyword evidence="1" id="KW-0472">Membrane</keyword>